<dbReference type="EMBL" id="JBDFQZ010000004">
    <property type="protein sequence ID" value="KAK9733846.1"/>
    <property type="molecule type" value="Genomic_DNA"/>
</dbReference>
<dbReference type="InterPro" id="IPR036047">
    <property type="entry name" value="F-box-like_dom_sf"/>
</dbReference>
<accession>A0AAW1LKB8</accession>
<dbReference type="InterPro" id="IPR017451">
    <property type="entry name" value="F-box-assoc_interact_dom"/>
</dbReference>
<dbReference type="AlphaFoldDB" id="A0AAW1LKB8"/>
<feature type="domain" description="F-box" evidence="1">
    <location>
        <begin position="1"/>
        <end position="47"/>
    </location>
</feature>
<dbReference type="Pfam" id="PF07734">
    <property type="entry name" value="FBA_1"/>
    <property type="match status" value="1"/>
</dbReference>
<organism evidence="2 3">
    <name type="scientific">Saponaria officinalis</name>
    <name type="common">Common soapwort</name>
    <name type="synonym">Lychnis saponaria</name>
    <dbReference type="NCBI Taxonomy" id="3572"/>
    <lineage>
        <taxon>Eukaryota</taxon>
        <taxon>Viridiplantae</taxon>
        <taxon>Streptophyta</taxon>
        <taxon>Embryophyta</taxon>
        <taxon>Tracheophyta</taxon>
        <taxon>Spermatophyta</taxon>
        <taxon>Magnoliopsida</taxon>
        <taxon>eudicotyledons</taxon>
        <taxon>Gunneridae</taxon>
        <taxon>Pentapetalae</taxon>
        <taxon>Caryophyllales</taxon>
        <taxon>Caryophyllaceae</taxon>
        <taxon>Caryophylleae</taxon>
        <taxon>Saponaria</taxon>
    </lineage>
</organism>
<dbReference type="InterPro" id="IPR006527">
    <property type="entry name" value="F-box-assoc_dom_typ1"/>
</dbReference>
<sequence>METSIIIPDHVIEDILLRLPVKHLLPWKCVSKHWYALIRDEDFVKKHYHFQYTMHLVDHGDVPLLLDTPSHHHVPAEFRLVSTHGDHDVIVDITPDLERDIPLVIVNEGDELYDHLLWCIGLVNGIVCLLGGHSHLVLWNPATREFKDVPRWPLMPGGRVAQSILGFGFDIQSNDFKILGLIYTTNRDVLKSDYIYEFHVYLLKADSWKRIKNVPRTYLDFELVYTDSYFNNGVHYWPAYELAEMHRDRIVSFNFSSETFKVFEPPIAAGTAVTWYRLRVGKYKEGLALVVTHGSENLETCFEIWAATEFKDDNEVPSSWQLVVKVPPIYSHNTVNISTIRGCGDLLLHIFVHDGDEEWGDVTFNDSGAYLYALSTRTFKYLGFPFNSSFRYMESLFPLSRRLM</sequence>
<dbReference type="SUPFAM" id="SSF81383">
    <property type="entry name" value="F-box domain"/>
    <property type="match status" value="1"/>
</dbReference>
<dbReference type="Pfam" id="PF00646">
    <property type="entry name" value="F-box"/>
    <property type="match status" value="1"/>
</dbReference>
<dbReference type="PANTHER" id="PTHR31672:SF13">
    <property type="entry name" value="F-BOX PROTEIN CPR30-LIKE"/>
    <property type="match status" value="1"/>
</dbReference>
<dbReference type="InterPro" id="IPR050796">
    <property type="entry name" value="SCF_F-box_component"/>
</dbReference>
<dbReference type="Proteomes" id="UP001443914">
    <property type="component" value="Unassembled WGS sequence"/>
</dbReference>
<gene>
    <name evidence="2" type="ORF">RND81_04G096400</name>
</gene>
<evidence type="ECO:0000259" key="1">
    <source>
        <dbReference type="PROSITE" id="PS50181"/>
    </source>
</evidence>
<dbReference type="InterPro" id="IPR001810">
    <property type="entry name" value="F-box_dom"/>
</dbReference>
<dbReference type="PANTHER" id="PTHR31672">
    <property type="entry name" value="BNACNNG10540D PROTEIN"/>
    <property type="match status" value="1"/>
</dbReference>
<dbReference type="SMART" id="SM00256">
    <property type="entry name" value="FBOX"/>
    <property type="match status" value="1"/>
</dbReference>
<evidence type="ECO:0000313" key="3">
    <source>
        <dbReference type="Proteomes" id="UP001443914"/>
    </source>
</evidence>
<dbReference type="CDD" id="cd22157">
    <property type="entry name" value="F-box_AtFBW1-like"/>
    <property type="match status" value="1"/>
</dbReference>
<reference evidence="2 3" key="1">
    <citation type="submission" date="2024-03" db="EMBL/GenBank/DDBJ databases">
        <title>WGS assembly of Saponaria officinalis var. Norfolk2.</title>
        <authorList>
            <person name="Jenkins J."/>
            <person name="Shu S."/>
            <person name="Grimwood J."/>
            <person name="Barry K."/>
            <person name="Goodstein D."/>
            <person name="Schmutz J."/>
            <person name="Leebens-Mack J."/>
            <person name="Osbourn A."/>
        </authorList>
    </citation>
    <scope>NUCLEOTIDE SEQUENCE [LARGE SCALE GENOMIC DNA]</scope>
    <source>
        <strain evidence="3">cv. Norfolk2</strain>
        <strain evidence="2">JIC</strain>
        <tissue evidence="2">Leaf</tissue>
    </source>
</reference>
<dbReference type="NCBIfam" id="TIGR01640">
    <property type="entry name" value="F_box_assoc_1"/>
    <property type="match status" value="1"/>
</dbReference>
<dbReference type="EMBL" id="JBDFQZ010000004">
    <property type="protein sequence ID" value="KAK9733845.1"/>
    <property type="molecule type" value="Genomic_DNA"/>
</dbReference>
<comment type="caution">
    <text evidence="2">The sequence shown here is derived from an EMBL/GenBank/DDBJ whole genome shotgun (WGS) entry which is preliminary data.</text>
</comment>
<protein>
    <recommendedName>
        <fullName evidence="1">F-box domain-containing protein</fullName>
    </recommendedName>
</protein>
<dbReference type="PROSITE" id="PS50181">
    <property type="entry name" value="FBOX"/>
    <property type="match status" value="1"/>
</dbReference>
<dbReference type="Gene3D" id="1.20.1280.50">
    <property type="match status" value="1"/>
</dbReference>
<keyword evidence="3" id="KW-1185">Reference proteome</keyword>
<evidence type="ECO:0000313" key="2">
    <source>
        <dbReference type="EMBL" id="KAK9733846.1"/>
    </source>
</evidence>
<proteinExistence type="predicted"/>
<name>A0AAW1LKB8_SAPOF</name>